<dbReference type="GO" id="GO:0005737">
    <property type="term" value="C:cytoplasm"/>
    <property type="evidence" value="ECO:0007669"/>
    <property type="project" value="GOC"/>
</dbReference>
<dbReference type="Pfam" id="PF05050">
    <property type="entry name" value="Methyltransf_21"/>
    <property type="match status" value="1"/>
</dbReference>
<dbReference type="SUPFAM" id="SSF53335">
    <property type="entry name" value="S-adenosyl-L-methionine-dependent methyltransferases"/>
    <property type="match status" value="1"/>
</dbReference>
<keyword evidence="2" id="KW-0489">Methyltransferase</keyword>
<dbReference type="AlphaFoldDB" id="A0A3E0LRU2"/>
<accession>A0A3E0LRU2</accession>
<dbReference type="InterPro" id="IPR029063">
    <property type="entry name" value="SAM-dependent_MTases_sf"/>
</dbReference>
<organism evidence="2 3">
    <name type="scientific">Microcystis wesenbergii TW10</name>
    <dbReference type="NCBI Taxonomy" id="2060474"/>
    <lineage>
        <taxon>Bacteria</taxon>
        <taxon>Bacillati</taxon>
        <taxon>Cyanobacteriota</taxon>
        <taxon>Cyanophyceae</taxon>
        <taxon>Oscillatoriophycideae</taxon>
        <taxon>Chroococcales</taxon>
        <taxon>Microcystaceae</taxon>
        <taxon>Microcystis</taxon>
    </lineage>
</organism>
<gene>
    <name evidence="2" type="ORF">DWQ51_16240</name>
</gene>
<dbReference type="PANTHER" id="PTHR34009:SF2">
    <property type="entry name" value="PROTEIN STAR"/>
    <property type="match status" value="1"/>
</dbReference>
<dbReference type="GO" id="GO:0008168">
    <property type="term" value="F:methyltransferase activity"/>
    <property type="evidence" value="ECO:0007669"/>
    <property type="project" value="UniProtKB-KW"/>
</dbReference>
<dbReference type="Proteomes" id="UP000257002">
    <property type="component" value="Unassembled WGS sequence"/>
</dbReference>
<name>A0A3E0LRU2_9CHRO</name>
<feature type="domain" description="Methyltransferase FkbM" evidence="1">
    <location>
        <begin position="72"/>
        <end position="208"/>
    </location>
</feature>
<dbReference type="InterPro" id="IPR006342">
    <property type="entry name" value="FkbM_mtfrase"/>
</dbReference>
<dbReference type="NCBIfam" id="TIGR01444">
    <property type="entry name" value="fkbM_fam"/>
    <property type="match status" value="1"/>
</dbReference>
<evidence type="ECO:0000313" key="2">
    <source>
        <dbReference type="EMBL" id="REJ50017.1"/>
    </source>
</evidence>
<proteinExistence type="predicted"/>
<evidence type="ECO:0000313" key="3">
    <source>
        <dbReference type="Proteomes" id="UP000257002"/>
    </source>
</evidence>
<keyword evidence="2" id="KW-0808">Transferase</keyword>
<dbReference type="GO" id="GO:0006888">
    <property type="term" value="P:endoplasmic reticulum to Golgi vesicle-mediated transport"/>
    <property type="evidence" value="ECO:0007669"/>
    <property type="project" value="TreeGrafter"/>
</dbReference>
<dbReference type="GO" id="GO:0016197">
    <property type="term" value="P:endosomal transport"/>
    <property type="evidence" value="ECO:0007669"/>
    <property type="project" value="TreeGrafter"/>
</dbReference>
<dbReference type="PANTHER" id="PTHR34009">
    <property type="entry name" value="PROTEIN STAR"/>
    <property type="match status" value="1"/>
</dbReference>
<dbReference type="Gene3D" id="3.40.50.150">
    <property type="entry name" value="Vaccinia Virus protein VP39"/>
    <property type="match status" value="1"/>
</dbReference>
<sequence length="260" mass="30349">MQNINKILGNSAYSFKKLLPQNIIDSLNQSYLYKILREKRLTSRKSLSQAGQDYWVINEAFDHKEKGYFVEIGSADGIKINNTYLLEKCYQWSGICIEANPIYFEQLKRNRSAICLNVCVDDREKEIDFICSDLHGGIIDKDTDNRKKENIKNVEVIRLKTKTLANILEEHEAPGVIDYLSIDVEGAETRILADFPFNKYIFNSITIERPSEFLHNLLIQKGYIWVKLIPGLDSFYIHESFRKIYGLNQSSYYRTLRSMY</sequence>
<reference evidence="2 3" key="1">
    <citation type="submission" date="2017-10" db="EMBL/GenBank/DDBJ databases">
        <title>A large-scale comparative metagenomic study reveals the eutrophication-driven functional interactions in six Microcystis-epibionts communities.</title>
        <authorList>
            <person name="Li Q."/>
            <person name="Lin F."/>
        </authorList>
    </citation>
    <scope>NUCLEOTIDE SEQUENCE [LARGE SCALE GENOMIC DNA]</scope>
    <source>
        <strain evidence="2">TW10</strain>
    </source>
</reference>
<dbReference type="GO" id="GO:0005886">
    <property type="term" value="C:plasma membrane"/>
    <property type="evidence" value="ECO:0007669"/>
    <property type="project" value="TreeGrafter"/>
</dbReference>
<comment type="caution">
    <text evidence="2">The sequence shown here is derived from an EMBL/GenBank/DDBJ whole genome shotgun (WGS) entry which is preliminary data.</text>
</comment>
<protein>
    <submittedName>
        <fullName evidence="2">FkbM family methyltransferase</fullName>
    </submittedName>
</protein>
<dbReference type="EMBL" id="QQWD01000019">
    <property type="protein sequence ID" value="REJ50017.1"/>
    <property type="molecule type" value="Genomic_DNA"/>
</dbReference>
<dbReference type="GO" id="GO:0032259">
    <property type="term" value="P:methylation"/>
    <property type="evidence" value="ECO:0007669"/>
    <property type="project" value="UniProtKB-KW"/>
</dbReference>
<dbReference type="InterPro" id="IPR053202">
    <property type="entry name" value="EGF_Rcpt_Signaling_Reg"/>
</dbReference>
<evidence type="ECO:0000259" key="1">
    <source>
        <dbReference type="Pfam" id="PF05050"/>
    </source>
</evidence>